<dbReference type="PROSITE" id="PS50021">
    <property type="entry name" value="CH"/>
    <property type="match status" value="1"/>
</dbReference>
<protein>
    <recommendedName>
        <fullName evidence="1">Calponin-homology (CH) domain-containing protein</fullName>
    </recommendedName>
</protein>
<dbReference type="GO" id="GO:0016477">
    <property type="term" value="P:cell migration"/>
    <property type="evidence" value="ECO:0007669"/>
    <property type="project" value="TreeGrafter"/>
</dbReference>
<dbReference type="OrthoDB" id="5340910at2759"/>
<dbReference type="InterPro" id="IPR001715">
    <property type="entry name" value="CH_dom"/>
</dbReference>
<dbReference type="EMBL" id="CAKOFQ010007091">
    <property type="protein sequence ID" value="CAH1990556.1"/>
    <property type="molecule type" value="Genomic_DNA"/>
</dbReference>
<dbReference type="PANTHER" id="PTHR45818:SF3">
    <property type="entry name" value="PROTEIN VAV"/>
    <property type="match status" value="1"/>
</dbReference>
<comment type="caution">
    <text evidence="2">The sequence shown here is derived from an EMBL/GenBank/DDBJ whole genome shotgun (WGS) entry which is preliminary data.</text>
</comment>
<dbReference type="Proteomes" id="UP001152888">
    <property type="component" value="Unassembled WGS sequence"/>
</dbReference>
<keyword evidence="3" id="KW-1185">Reference proteome</keyword>
<reference evidence="2" key="1">
    <citation type="submission" date="2022-03" db="EMBL/GenBank/DDBJ databases">
        <authorList>
            <person name="Sayadi A."/>
        </authorList>
    </citation>
    <scope>NUCLEOTIDE SEQUENCE</scope>
</reference>
<dbReference type="SMART" id="SM00033">
    <property type="entry name" value="CH"/>
    <property type="match status" value="1"/>
</dbReference>
<proteinExistence type="predicted"/>
<dbReference type="Pfam" id="PF00307">
    <property type="entry name" value="CH"/>
    <property type="match status" value="1"/>
</dbReference>
<evidence type="ECO:0000313" key="2">
    <source>
        <dbReference type="EMBL" id="CAH1990556.1"/>
    </source>
</evidence>
<dbReference type="GO" id="GO:0005085">
    <property type="term" value="F:guanyl-nucleotide exchange factor activity"/>
    <property type="evidence" value="ECO:0007669"/>
    <property type="project" value="TreeGrafter"/>
</dbReference>
<dbReference type="GO" id="GO:0005737">
    <property type="term" value="C:cytoplasm"/>
    <property type="evidence" value="ECO:0007669"/>
    <property type="project" value="TreeGrafter"/>
</dbReference>
<accession>A0A9P0LA47</accession>
<gene>
    <name evidence="2" type="ORF">ACAOBT_LOCUS19732</name>
</gene>
<dbReference type="SUPFAM" id="SSF47576">
    <property type="entry name" value="Calponin-homology domain, CH-domain"/>
    <property type="match status" value="1"/>
</dbReference>
<evidence type="ECO:0000313" key="3">
    <source>
        <dbReference type="Proteomes" id="UP001152888"/>
    </source>
</evidence>
<organism evidence="2 3">
    <name type="scientific">Acanthoscelides obtectus</name>
    <name type="common">Bean weevil</name>
    <name type="synonym">Bruchus obtectus</name>
    <dbReference type="NCBI Taxonomy" id="200917"/>
    <lineage>
        <taxon>Eukaryota</taxon>
        <taxon>Metazoa</taxon>
        <taxon>Ecdysozoa</taxon>
        <taxon>Arthropoda</taxon>
        <taxon>Hexapoda</taxon>
        <taxon>Insecta</taxon>
        <taxon>Pterygota</taxon>
        <taxon>Neoptera</taxon>
        <taxon>Endopterygota</taxon>
        <taxon>Coleoptera</taxon>
        <taxon>Polyphaga</taxon>
        <taxon>Cucujiformia</taxon>
        <taxon>Chrysomeloidea</taxon>
        <taxon>Chrysomelidae</taxon>
        <taxon>Bruchinae</taxon>
        <taxon>Bruchini</taxon>
        <taxon>Acanthoscelides</taxon>
    </lineage>
</organism>
<dbReference type="PANTHER" id="PTHR45818">
    <property type="entry name" value="PROTEIN VAV"/>
    <property type="match status" value="1"/>
</dbReference>
<dbReference type="Gene3D" id="1.10.418.10">
    <property type="entry name" value="Calponin-like domain"/>
    <property type="match status" value="1"/>
</dbReference>
<name>A0A9P0LA47_ACAOB</name>
<dbReference type="CDD" id="cd21201">
    <property type="entry name" value="CH_VAV"/>
    <property type="match status" value="1"/>
</dbReference>
<feature type="domain" description="Calponin-homology (CH)" evidence="1">
    <location>
        <begin position="28"/>
        <end position="146"/>
    </location>
</feature>
<sequence>MAAAFAESDAILSHLTNQMNMYSPEPNDELWRQCAAWLTRWEMLRKDHKANWPEACIADLANILRDGVLLCKLIHKMDPSCIDMKDVNLKPTLAQFLCLRNINLFLKACVESFGLKQSDLFEDTMLFDLSNFHKVLCTLSKLSLCPKVLRFRIP</sequence>
<dbReference type="AlphaFoldDB" id="A0A9P0LA47"/>
<dbReference type="InterPro" id="IPR036872">
    <property type="entry name" value="CH_dom_sf"/>
</dbReference>
<evidence type="ECO:0000259" key="1">
    <source>
        <dbReference type="PROSITE" id="PS50021"/>
    </source>
</evidence>